<gene>
    <name evidence="1" type="ORF">E5083_01955</name>
</gene>
<evidence type="ECO:0000313" key="2">
    <source>
        <dbReference type="Proteomes" id="UP000298159"/>
    </source>
</evidence>
<proteinExistence type="predicted"/>
<dbReference type="InterPro" id="IPR014729">
    <property type="entry name" value="Rossmann-like_a/b/a_fold"/>
</dbReference>
<dbReference type="AlphaFoldDB" id="A0A4Z1DH17"/>
<dbReference type="RefSeq" id="WP_135783838.1">
    <property type="nucleotide sequence ID" value="NZ_SRRT01000001.1"/>
</dbReference>
<keyword evidence="2" id="KW-1185">Reference proteome</keyword>
<dbReference type="Proteomes" id="UP000298159">
    <property type="component" value="Unassembled WGS sequence"/>
</dbReference>
<dbReference type="EMBL" id="SRRT01000001">
    <property type="protein sequence ID" value="TGN81309.1"/>
    <property type="molecule type" value="Genomic_DNA"/>
</dbReference>
<reference evidence="1 2" key="1">
    <citation type="submission" date="2019-04" db="EMBL/GenBank/DDBJ databases">
        <title>Streptomyces sp. nov. Bv016 isolated from bark of Buahinia variegata.</title>
        <authorList>
            <person name="Kanchanasin P."/>
            <person name="Tanasupawat S."/>
            <person name="Yuki M."/>
            <person name="Kudo T."/>
        </authorList>
    </citation>
    <scope>NUCLEOTIDE SEQUENCE [LARGE SCALE GENOMIC DNA]</scope>
    <source>
        <strain evidence="1 2">Bv016</strain>
    </source>
</reference>
<comment type="caution">
    <text evidence="1">The sequence shown here is derived from an EMBL/GenBank/DDBJ whole genome shotgun (WGS) entry which is preliminary data.</text>
</comment>
<protein>
    <submittedName>
        <fullName evidence="1">Uncharacterized protein</fullName>
    </submittedName>
</protein>
<accession>A0A4Z1DH17</accession>
<evidence type="ECO:0000313" key="1">
    <source>
        <dbReference type="EMBL" id="TGN81309.1"/>
    </source>
</evidence>
<dbReference type="SUPFAM" id="SSF52374">
    <property type="entry name" value="Nucleotidylyl transferase"/>
    <property type="match status" value="1"/>
</dbReference>
<organism evidence="1 2">
    <name type="scientific">Streptomyces bauhiniae</name>
    <dbReference type="NCBI Taxonomy" id="2340725"/>
    <lineage>
        <taxon>Bacteria</taxon>
        <taxon>Bacillati</taxon>
        <taxon>Actinomycetota</taxon>
        <taxon>Actinomycetes</taxon>
        <taxon>Kitasatosporales</taxon>
        <taxon>Streptomycetaceae</taxon>
        <taxon>Streptomyces</taxon>
    </lineage>
</organism>
<sequence>MTVEQLVSTEAWIADCFGPLARRFTHHDGADRILEPASDAPLAIVTGFGPTNAPTAGTLSVMLGVRELQRQLRVPMTVVVSELGAWNSRNVPWEQLVSVRDQMFGFMRSIGLDGGASGAEVRLRSHTDEENLVRCGRIARFLSRQDFLDHHEDLLDLYQDHGLLGSEIGLIVDALYTVADILAPAEEGAGRVLMLSGLEEGYFTELSRLVLRRQQEAGELSLGWTVELGALYFRVLEGLGGYPKMSKSIPASSIHLGMTDDHIASQVLTDEPASQRPLLSAIELSSGWSVAEIDQAREAFHARTTTPSCWELVKERFVEGFTGHARLWREAGR</sequence>
<name>A0A4Z1DH17_9ACTN</name>
<dbReference type="Gene3D" id="3.40.50.620">
    <property type="entry name" value="HUPs"/>
    <property type="match status" value="1"/>
</dbReference>
<dbReference type="GeneID" id="95446364"/>